<dbReference type="PANTHER" id="PTHR33705:SF1">
    <property type="entry name" value="PHOSPHOCARRIER PROTEIN HPR"/>
    <property type="match status" value="1"/>
</dbReference>
<dbReference type="CDD" id="cd00367">
    <property type="entry name" value="PTS-HPr_like"/>
    <property type="match status" value="1"/>
</dbReference>
<reference evidence="5 6" key="1">
    <citation type="submission" date="2018-05" db="EMBL/GenBank/DDBJ databases">
        <title>Paenibacillus flagellatus sp. nov., isolated from selenium mineral soil.</title>
        <authorList>
            <person name="Dai X."/>
        </authorList>
    </citation>
    <scope>NUCLEOTIDE SEQUENCE [LARGE SCALE GENOMIC DNA]</scope>
    <source>
        <strain evidence="5 6">DXL2</strain>
    </source>
</reference>
<dbReference type="Pfam" id="PF00381">
    <property type="entry name" value="PTS-HPr"/>
    <property type="match status" value="1"/>
</dbReference>
<dbReference type="InterPro" id="IPR050399">
    <property type="entry name" value="HPr"/>
</dbReference>
<accession>A0A2V5KFD7</accession>
<dbReference type="EMBL" id="QJVJ01000001">
    <property type="protein sequence ID" value="PYI57134.1"/>
    <property type="molecule type" value="Genomic_DNA"/>
</dbReference>
<organism evidence="5 6">
    <name type="scientific">Paenibacillus flagellatus</name>
    <dbReference type="NCBI Taxonomy" id="2211139"/>
    <lineage>
        <taxon>Bacteria</taxon>
        <taxon>Bacillati</taxon>
        <taxon>Bacillota</taxon>
        <taxon>Bacilli</taxon>
        <taxon>Bacillales</taxon>
        <taxon>Paenibacillaceae</taxon>
        <taxon>Paenibacillus</taxon>
    </lineage>
</organism>
<dbReference type="RefSeq" id="WP_110838174.1">
    <property type="nucleotide sequence ID" value="NZ_QJVJ01000001.1"/>
</dbReference>
<dbReference type="NCBIfam" id="TIGR01003">
    <property type="entry name" value="PTS_HPr_family"/>
    <property type="match status" value="1"/>
</dbReference>
<dbReference type="PROSITE" id="PS51350">
    <property type="entry name" value="PTS_HPR_DOM"/>
    <property type="match status" value="1"/>
</dbReference>
<evidence type="ECO:0000256" key="2">
    <source>
        <dbReference type="ARBA" id="ARBA00020422"/>
    </source>
</evidence>
<keyword evidence="3" id="KW-0813">Transport</keyword>
<dbReference type="OrthoDB" id="9809047at2"/>
<protein>
    <recommendedName>
        <fullName evidence="2">Phosphocarrier protein HPr</fullName>
    </recommendedName>
</protein>
<evidence type="ECO:0000259" key="4">
    <source>
        <dbReference type="PROSITE" id="PS51350"/>
    </source>
</evidence>
<gene>
    <name evidence="5" type="ORF">DLM86_01425</name>
</gene>
<dbReference type="Gene3D" id="3.30.1340.10">
    <property type="entry name" value="HPr-like"/>
    <property type="match status" value="1"/>
</dbReference>
<feature type="domain" description="HPr" evidence="4">
    <location>
        <begin position="1"/>
        <end position="90"/>
    </location>
</feature>
<comment type="caution">
    <text evidence="5">The sequence shown here is derived from an EMBL/GenBank/DDBJ whole genome shotgun (WGS) entry which is preliminary data.</text>
</comment>
<dbReference type="InterPro" id="IPR000032">
    <property type="entry name" value="HPr-like"/>
</dbReference>
<dbReference type="SUPFAM" id="SSF55594">
    <property type="entry name" value="HPr-like"/>
    <property type="match status" value="1"/>
</dbReference>
<dbReference type="PANTHER" id="PTHR33705">
    <property type="entry name" value="PHOSPHOCARRIER PROTEIN HPR"/>
    <property type="match status" value="1"/>
</dbReference>
<dbReference type="PRINTS" id="PR00107">
    <property type="entry name" value="PHOSPHOCPHPR"/>
</dbReference>
<comment type="function">
    <text evidence="1">General (non sugar-specific) component of the phosphoenolpyruvate-dependent sugar phosphotransferase system (sugar PTS). This major carbohydrate active-transport system catalyzes the phosphorylation of incoming sugar substrates concomitantly with their translocation across the cell membrane. The phosphoryl group from phosphoenolpyruvate (PEP) is transferred to the phosphoryl carrier protein HPr by enzyme I. Phospho-HPr then transfers it to the PTS EIIA domain.</text>
</comment>
<evidence type="ECO:0000313" key="5">
    <source>
        <dbReference type="EMBL" id="PYI57134.1"/>
    </source>
</evidence>
<keyword evidence="3" id="KW-0762">Sugar transport</keyword>
<dbReference type="InterPro" id="IPR035895">
    <property type="entry name" value="HPr-like_sf"/>
</dbReference>
<sequence>MYSKETTIRNESGFHIRPAQLFVEQAGRYQSKITLLSKAANAEVDAKSILGLMTLGLSQGNPVVVAAEGPDEREAVESLVALIDGGFGEA</sequence>
<dbReference type="AlphaFoldDB" id="A0A2V5KFD7"/>
<evidence type="ECO:0000313" key="6">
    <source>
        <dbReference type="Proteomes" id="UP000247476"/>
    </source>
</evidence>
<evidence type="ECO:0000256" key="1">
    <source>
        <dbReference type="ARBA" id="ARBA00003681"/>
    </source>
</evidence>
<name>A0A2V5KFD7_9BACL</name>
<dbReference type="Proteomes" id="UP000247476">
    <property type="component" value="Unassembled WGS sequence"/>
</dbReference>
<keyword evidence="6" id="KW-1185">Reference proteome</keyword>
<evidence type="ECO:0000256" key="3">
    <source>
        <dbReference type="ARBA" id="ARBA00022597"/>
    </source>
</evidence>
<proteinExistence type="predicted"/>